<evidence type="ECO:0000256" key="1">
    <source>
        <dbReference type="ARBA" id="ARBA00004651"/>
    </source>
</evidence>
<keyword evidence="9 12" id="KW-0407">Ion channel</keyword>
<keyword evidence="5 12" id="KW-1133">Transmembrane helix</keyword>
<sequence>MYPTLAVAIGGALGSVLRYQLTFLLTREGELLPWATIFINITGSFLIAFLSVLTAADGRFASSTTTRLFLLVGICGGYTTFSSFSLQTFDLLRADAPLRAVLNMVISVGICLAATAAGAVCGSLVSRLGRG</sequence>
<keyword evidence="7 12" id="KW-0406">Ion transport</keyword>
<dbReference type="Pfam" id="PF02537">
    <property type="entry name" value="CRCB"/>
    <property type="match status" value="1"/>
</dbReference>
<evidence type="ECO:0000313" key="13">
    <source>
        <dbReference type="EMBL" id="NHO54448.1"/>
    </source>
</evidence>
<comment type="catalytic activity">
    <reaction evidence="11">
        <text>fluoride(in) = fluoride(out)</text>
        <dbReference type="Rhea" id="RHEA:76159"/>
        <dbReference type="ChEBI" id="CHEBI:17051"/>
    </reaction>
    <physiologicalReaction direction="left-to-right" evidence="11">
        <dbReference type="Rhea" id="RHEA:76160"/>
    </physiologicalReaction>
</comment>
<organism evidence="13 14">
    <name type="scientific">Acetobacter estunensis</name>
    <dbReference type="NCBI Taxonomy" id="104097"/>
    <lineage>
        <taxon>Bacteria</taxon>
        <taxon>Pseudomonadati</taxon>
        <taxon>Pseudomonadota</taxon>
        <taxon>Alphaproteobacteria</taxon>
        <taxon>Acetobacterales</taxon>
        <taxon>Acetobacteraceae</taxon>
        <taxon>Acetobacter</taxon>
    </lineage>
</organism>
<feature type="binding site" evidence="12">
    <location>
        <position position="76"/>
    </location>
    <ligand>
        <name>Na(+)</name>
        <dbReference type="ChEBI" id="CHEBI:29101"/>
        <note>structural</note>
    </ligand>
</feature>
<dbReference type="GO" id="GO:0005886">
    <property type="term" value="C:plasma membrane"/>
    <property type="evidence" value="ECO:0007669"/>
    <property type="project" value="UniProtKB-SubCell"/>
</dbReference>
<evidence type="ECO:0000256" key="8">
    <source>
        <dbReference type="ARBA" id="ARBA00023136"/>
    </source>
</evidence>
<evidence type="ECO:0000256" key="9">
    <source>
        <dbReference type="ARBA" id="ARBA00023303"/>
    </source>
</evidence>
<comment type="caution">
    <text evidence="13">The sequence shown here is derived from an EMBL/GenBank/DDBJ whole genome shotgun (WGS) entry which is preliminary data.</text>
</comment>
<feature type="transmembrane region" description="Helical" evidence="12">
    <location>
        <begin position="101"/>
        <end position="125"/>
    </location>
</feature>
<keyword evidence="8 12" id="KW-0472">Membrane</keyword>
<dbReference type="GO" id="GO:0140114">
    <property type="term" value="P:cellular detoxification of fluoride"/>
    <property type="evidence" value="ECO:0007669"/>
    <property type="project" value="UniProtKB-UniRule"/>
</dbReference>
<feature type="transmembrane region" description="Helical" evidence="12">
    <location>
        <begin position="34"/>
        <end position="56"/>
    </location>
</feature>
<dbReference type="GO" id="GO:0046872">
    <property type="term" value="F:metal ion binding"/>
    <property type="evidence" value="ECO:0007669"/>
    <property type="project" value="UniProtKB-KW"/>
</dbReference>
<feature type="binding site" evidence="12">
    <location>
        <position position="79"/>
    </location>
    <ligand>
        <name>Na(+)</name>
        <dbReference type="ChEBI" id="CHEBI:29101"/>
        <note>structural</note>
    </ligand>
</feature>
<evidence type="ECO:0000256" key="11">
    <source>
        <dbReference type="ARBA" id="ARBA00035585"/>
    </source>
</evidence>
<dbReference type="PANTHER" id="PTHR28259:SF1">
    <property type="entry name" value="FLUORIDE EXPORT PROTEIN 1-RELATED"/>
    <property type="match status" value="1"/>
</dbReference>
<comment type="similarity">
    <text evidence="10 12">Belongs to the fluoride channel Fluc/FEX (TC 1.A.43) family.</text>
</comment>
<comment type="activity regulation">
    <text evidence="12">Na(+) is not transported, but it plays an essential structural role and its presence is essential for fluoride channel function.</text>
</comment>
<keyword evidence="12" id="KW-0813">Transport</keyword>
<dbReference type="EMBL" id="WOTH01000023">
    <property type="protein sequence ID" value="NHO54448.1"/>
    <property type="molecule type" value="Genomic_DNA"/>
</dbReference>
<dbReference type="InterPro" id="IPR003691">
    <property type="entry name" value="FluC"/>
</dbReference>
<accession>A0A967B7T1</accession>
<evidence type="ECO:0000256" key="2">
    <source>
        <dbReference type="ARBA" id="ARBA00022475"/>
    </source>
</evidence>
<keyword evidence="14" id="KW-1185">Reference proteome</keyword>
<evidence type="ECO:0000256" key="10">
    <source>
        <dbReference type="ARBA" id="ARBA00035120"/>
    </source>
</evidence>
<gene>
    <name evidence="12 13" type="primary">crcB</name>
    <name evidence="12" type="synonym">fluC</name>
    <name evidence="13" type="ORF">GOB87_10870</name>
</gene>
<dbReference type="NCBIfam" id="TIGR00494">
    <property type="entry name" value="crcB"/>
    <property type="match status" value="1"/>
</dbReference>
<feature type="transmembrane region" description="Helical" evidence="12">
    <location>
        <begin position="68"/>
        <end position="89"/>
    </location>
</feature>
<evidence type="ECO:0000256" key="7">
    <source>
        <dbReference type="ARBA" id="ARBA00023065"/>
    </source>
</evidence>
<keyword evidence="12" id="KW-0479">Metal-binding</keyword>
<evidence type="ECO:0000256" key="4">
    <source>
        <dbReference type="ARBA" id="ARBA00022692"/>
    </source>
</evidence>
<evidence type="ECO:0000256" key="5">
    <source>
        <dbReference type="ARBA" id="ARBA00022989"/>
    </source>
</evidence>
<proteinExistence type="inferred from homology"/>
<dbReference type="Proteomes" id="UP000597459">
    <property type="component" value="Unassembled WGS sequence"/>
</dbReference>
<name>A0A967B7T1_9PROT</name>
<keyword evidence="3" id="KW-0997">Cell inner membrane</keyword>
<dbReference type="RefSeq" id="WP_166316464.1">
    <property type="nucleotide sequence ID" value="NZ_WOTH01000023.1"/>
</dbReference>
<dbReference type="GO" id="GO:0062054">
    <property type="term" value="F:fluoride channel activity"/>
    <property type="evidence" value="ECO:0007669"/>
    <property type="project" value="UniProtKB-UniRule"/>
</dbReference>
<comment type="subcellular location">
    <subcellularLocation>
        <location evidence="1 12">Cell membrane</location>
        <topology evidence="1 12">Multi-pass membrane protein</topology>
    </subcellularLocation>
</comment>
<keyword evidence="6 12" id="KW-0915">Sodium</keyword>
<evidence type="ECO:0000256" key="6">
    <source>
        <dbReference type="ARBA" id="ARBA00023053"/>
    </source>
</evidence>
<dbReference type="AlphaFoldDB" id="A0A967B7T1"/>
<comment type="function">
    <text evidence="12">Fluoride-specific ion channel. Important for reducing fluoride concentration in the cell, thus reducing its toxicity.</text>
</comment>
<dbReference type="HAMAP" id="MF_00454">
    <property type="entry name" value="FluC"/>
    <property type="match status" value="1"/>
</dbReference>
<evidence type="ECO:0000256" key="12">
    <source>
        <dbReference type="HAMAP-Rule" id="MF_00454"/>
    </source>
</evidence>
<protein>
    <recommendedName>
        <fullName evidence="12">Fluoride-specific ion channel FluC</fullName>
    </recommendedName>
</protein>
<keyword evidence="2 12" id="KW-1003">Cell membrane</keyword>
<reference evidence="13" key="1">
    <citation type="submission" date="2019-11" db="EMBL/GenBank/DDBJ databases">
        <title>Description of new Acetobacter species.</title>
        <authorList>
            <person name="Cleenwerck I."/>
            <person name="Sombolestani A.S."/>
        </authorList>
    </citation>
    <scope>NUCLEOTIDE SEQUENCE</scope>
    <source>
        <strain evidence="13">LMG 1626</strain>
    </source>
</reference>
<evidence type="ECO:0000256" key="3">
    <source>
        <dbReference type="ARBA" id="ARBA00022519"/>
    </source>
</evidence>
<dbReference type="PANTHER" id="PTHR28259">
    <property type="entry name" value="FLUORIDE EXPORT PROTEIN 1-RELATED"/>
    <property type="match status" value="1"/>
</dbReference>
<keyword evidence="4 12" id="KW-0812">Transmembrane</keyword>
<evidence type="ECO:0000313" key="14">
    <source>
        <dbReference type="Proteomes" id="UP000597459"/>
    </source>
</evidence>